<sequence length="60" mass="6208">MHTVESHVVTDVLIVGRGPAGTWAAPALGPRGVPDMVVTGHARLAGTPRARITDQRLGNA</sequence>
<feature type="domain" description="FAD-binding" evidence="1">
    <location>
        <begin position="10"/>
        <end position="56"/>
    </location>
</feature>
<accession>A0ABW2E296</accession>
<keyword evidence="3" id="KW-1185">Reference proteome</keyword>
<evidence type="ECO:0000259" key="1">
    <source>
        <dbReference type="Pfam" id="PF01494"/>
    </source>
</evidence>
<dbReference type="Pfam" id="PF01494">
    <property type="entry name" value="FAD_binding_3"/>
    <property type="match status" value="1"/>
</dbReference>
<name>A0ABW2E296_9ACTN</name>
<gene>
    <name evidence="2" type="ORF">ACFQMH_17385</name>
</gene>
<proteinExistence type="predicted"/>
<dbReference type="InterPro" id="IPR002938">
    <property type="entry name" value="FAD-bd"/>
</dbReference>
<dbReference type="SUPFAM" id="SSF51905">
    <property type="entry name" value="FAD/NAD(P)-binding domain"/>
    <property type="match status" value="1"/>
</dbReference>
<dbReference type="EMBL" id="JBHSYM010000033">
    <property type="protein sequence ID" value="MFC7013457.1"/>
    <property type="molecule type" value="Genomic_DNA"/>
</dbReference>
<reference evidence="3" key="1">
    <citation type="journal article" date="2019" name="Int. J. Syst. Evol. Microbiol.">
        <title>The Global Catalogue of Microorganisms (GCM) 10K type strain sequencing project: providing services to taxonomists for standard genome sequencing and annotation.</title>
        <authorList>
            <consortium name="The Broad Institute Genomics Platform"/>
            <consortium name="The Broad Institute Genome Sequencing Center for Infectious Disease"/>
            <person name="Wu L."/>
            <person name="Ma J."/>
        </authorList>
    </citation>
    <scope>NUCLEOTIDE SEQUENCE [LARGE SCALE GENOMIC DNA]</scope>
    <source>
        <strain evidence="3">JCM 4855</strain>
    </source>
</reference>
<protein>
    <submittedName>
        <fullName evidence="2">FAD-dependent monooxygenase</fullName>
    </submittedName>
</protein>
<evidence type="ECO:0000313" key="3">
    <source>
        <dbReference type="Proteomes" id="UP001596409"/>
    </source>
</evidence>
<keyword evidence="2" id="KW-0560">Oxidoreductase</keyword>
<dbReference type="InterPro" id="IPR036188">
    <property type="entry name" value="FAD/NAD-bd_sf"/>
</dbReference>
<evidence type="ECO:0000313" key="2">
    <source>
        <dbReference type="EMBL" id="MFC7013457.1"/>
    </source>
</evidence>
<comment type="caution">
    <text evidence="2">The sequence shown here is derived from an EMBL/GenBank/DDBJ whole genome shotgun (WGS) entry which is preliminary data.</text>
</comment>
<keyword evidence="2" id="KW-0503">Monooxygenase</keyword>
<dbReference type="GO" id="GO:0004497">
    <property type="term" value="F:monooxygenase activity"/>
    <property type="evidence" value="ECO:0007669"/>
    <property type="project" value="UniProtKB-KW"/>
</dbReference>
<dbReference type="Gene3D" id="3.50.50.60">
    <property type="entry name" value="FAD/NAD(P)-binding domain"/>
    <property type="match status" value="1"/>
</dbReference>
<dbReference type="Proteomes" id="UP001596409">
    <property type="component" value="Unassembled WGS sequence"/>
</dbReference>
<organism evidence="2 3">
    <name type="scientific">Streptomyces viridiviolaceus</name>
    <dbReference type="NCBI Taxonomy" id="68282"/>
    <lineage>
        <taxon>Bacteria</taxon>
        <taxon>Bacillati</taxon>
        <taxon>Actinomycetota</taxon>
        <taxon>Actinomycetes</taxon>
        <taxon>Kitasatosporales</taxon>
        <taxon>Streptomycetaceae</taxon>
        <taxon>Streptomyces</taxon>
    </lineage>
</organism>
<dbReference type="RefSeq" id="WP_373303452.1">
    <property type="nucleotide sequence ID" value="NZ_BMWA01000034.1"/>
</dbReference>